<evidence type="ECO:0008006" key="4">
    <source>
        <dbReference type="Google" id="ProtNLM"/>
    </source>
</evidence>
<sequence length="185" mass="20861">MNKKQYISILQNHLTSLSAVERNELLTDYESHFTYGMENGKTEEQIAHDLGDPFELVKEILGDRFTIQDPYVNTKKTVSAPRNIFIYIGLFFLNIVIVPLLIGLWSGWIGLCAGTLGALLSPLLLIPEYIINHTFSVAKLFASIVGIGLGLWLFIAVMFTFKGLLNMSKSYLKWNMNISREGISK</sequence>
<dbReference type="Pfam" id="PF22564">
    <property type="entry name" value="HAAS"/>
    <property type="match status" value="1"/>
</dbReference>
<keyword evidence="1" id="KW-0472">Membrane</keyword>
<feature type="transmembrane region" description="Helical" evidence="1">
    <location>
        <begin position="138"/>
        <end position="161"/>
    </location>
</feature>
<feature type="transmembrane region" description="Helical" evidence="1">
    <location>
        <begin position="108"/>
        <end position="126"/>
    </location>
</feature>
<keyword evidence="1" id="KW-1133">Transmembrane helix</keyword>
<protein>
    <recommendedName>
        <fullName evidence="4">DUF1700 domain-containing protein</fullName>
    </recommendedName>
</protein>
<evidence type="ECO:0000256" key="1">
    <source>
        <dbReference type="SAM" id="Phobius"/>
    </source>
</evidence>
<keyword evidence="3" id="KW-1185">Reference proteome</keyword>
<comment type="caution">
    <text evidence="2">The sequence shown here is derived from an EMBL/GenBank/DDBJ whole genome shotgun (WGS) entry which is preliminary data.</text>
</comment>
<name>A0A168MSY0_9BACL</name>
<reference evidence="2 3" key="1">
    <citation type="submission" date="2016-03" db="EMBL/GenBank/DDBJ databases">
        <title>Draft genome sequence of Paenibacillus antarcticus CECT 5836.</title>
        <authorList>
            <person name="Shin S.-K."/>
            <person name="Yi H."/>
        </authorList>
    </citation>
    <scope>NUCLEOTIDE SEQUENCE [LARGE SCALE GENOMIC DNA]</scope>
    <source>
        <strain evidence="2 3">CECT 5836</strain>
    </source>
</reference>
<dbReference type="EMBL" id="LVJI01000018">
    <property type="protein sequence ID" value="OAB45016.1"/>
    <property type="molecule type" value="Genomic_DNA"/>
</dbReference>
<dbReference type="OrthoDB" id="9804829at2"/>
<gene>
    <name evidence="2" type="ORF">PBAT_13790</name>
</gene>
<dbReference type="RefSeq" id="WP_068650525.1">
    <property type="nucleotide sequence ID" value="NZ_CP043611.1"/>
</dbReference>
<dbReference type="Proteomes" id="UP000077355">
    <property type="component" value="Unassembled WGS sequence"/>
</dbReference>
<accession>A0A168MSY0</accession>
<feature type="transmembrane region" description="Helical" evidence="1">
    <location>
        <begin position="84"/>
        <end position="102"/>
    </location>
</feature>
<proteinExistence type="predicted"/>
<keyword evidence="1" id="KW-0812">Transmembrane</keyword>
<dbReference type="AlphaFoldDB" id="A0A168MSY0"/>
<evidence type="ECO:0000313" key="3">
    <source>
        <dbReference type="Proteomes" id="UP000077355"/>
    </source>
</evidence>
<evidence type="ECO:0000313" key="2">
    <source>
        <dbReference type="EMBL" id="OAB45016.1"/>
    </source>
</evidence>
<organism evidence="2 3">
    <name type="scientific">Paenibacillus antarcticus</name>
    <dbReference type="NCBI Taxonomy" id="253703"/>
    <lineage>
        <taxon>Bacteria</taxon>
        <taxon>Bacillati</taxon>
        <taxon>Bacillota</taxon>
        <taxon>Bacilli</taxon>
        <taxon>Bacillales</taxon>
        <taxon>Paenibacillaceae</taxon>
        <taxon>Paenibacillus</taxon>
    </lineage>
</organism>